<organism evidence="2 3">
    <name type="scientific">Leclercia adecarboxylata</name>
    <dbReference type="NCBI Taxonomy" id="83655"/>
    <lineage>
        <taxon>Bacteria</taxon>
        <taxon>Pseudomonadati</taxon>
        <taxon>Pseudomonadota</taxon>
        <taxon>Gammaproteobacteria</taxon>
        <taxon>Enterobacterales</taxon>
        <taxon>Enterobacteriaceae</taxon>
        <taxon>Leclercia</taxon>
    </lineage>
</organism>
<evidence type="ECO:0000256" key="1">
    <source>
        <dbReference type="SAM" id="SignalP"/>
    </source>
</evidence>
<protein>
    <submittedName>
        <fullName evidence="2">Uncharacterized protein</fullName>
    </submittedName>
</protein>
<name>A0A4U9HYA7_9ENTR</name>
<dbReference type="Proteomes" id="UP000310719">
    <property type="component" value="Chromosome"/>
</dbReference>
<keyword evidence="1" id="KW-0732">Signal</keyword>
<feature type="signal peptide" evidence="1">
    <location>
        <begin position="1"/>
        <end position="18"/>
    </location>
</feature>
<reference evidence="2 3" key="1">
    <citation type="submission" date="2019-05" db="EMBL/GenBank/DDBJ databases">
        <authorList>
            <consortium name="Pathogen Informatics"/>
        </authorList>
    </citation>
    <scope>NUCLEOTIDE SEQUENCE [LARGE SCALE GENOMIC DNA]</scope>
    <source>
        <strain evidence="2 3">NCTC13032</strain>
    </source>
</reference>
<dbReference type="EMBL" id="LR590464">
    <property type="protein sequence ID" value="VTP69430.1"/>
    <property type="molecule type" value="Genomic_DNA"/>
</dbReference>
<evidence type="ECO:0000313" key="2">
    <source>
        <dbReference type="EMBL" id="VTP69430.1"/>
    </source>
</evidence>
<proteinExistence type="predicted"/>
<feature type="chain" id="PRO_5020715129" evidence="1">
    <location>
        <begin position="19"/>
        <end position="178"/>
    </location>
</feature>
<gene>
    <name evidence="2" type="ORF">NCTC13032_04333</name>
</gene>
<accession>A0A4U9HYA7</accession>
<dbReference type="AlphaFoldDB" id="A0A4U9HYA7"/>
<evidence type="ECO:0000313" key="3">
    <source>
        <dbReference type="Proteomes" id="UP000310719"/>
    </source>
</evidence>
<sequence>MKKTLALFFIVFSFSVIADQQESRSTGNLQPYNNSAAAYIRTLFSTTCELAIKGEINAKEPIEQSTKGVLAQATQGMEKGAPAYSIIHDTVILGTDAGMMIHEKGKVVAKDKTELHSCTDFVSYTEKKSVISQFAAALNGPKQSVKANAGSDDSDGNVYRITAKALTAFYGDATNLLM</sequence>